<name>A0AC34F0W0_9BILA</name>
<sequence length="536" mass="61713">MAASIQLLPVNITNETFVAFFQSINPKEIDVIVADFLTNKFVSTKSFTCDNFKKFADEIPKLFDNKFKAVILNVFAFTADGYENDMAFYQDLREKFASLHIPTYFVALSEYMSTCFFIATNTTISQHETVIYILDNTETIAFFECTYTKNGYDKDLVENIECDVNTDANILRKRIIRSSNPKKIIFATGSIESQKTNYFKNEVFNDFIVDVLDLKKLRLQDIAFVVEMSKWLLDKNYIKFCFLPKSARKFVLVFLSFEKEIPTPHEILSIKSHGNLPVEKSACIERSPSNRKIHLVSIDSFNNKSTRVQELIMIKQCHSNEIILKVDSESFPIVEVRPSHIFKLLAMPKVFEASIDPQNEIPFVGIYGNSSVICYCNVADKKEYQFLETWNGIYGNGLCISFNKKKPIFGDAIHETHDFMPSSIIFDLIKIMSMPSDDIKTGEYWRFKIIKDEKNPVLLEFDTFDGTQKAASPAFLMAMLLRQHLKAIEAKTGKKPNELGFCFFDKFEEAEEKRIENQIKESCALLKIDCNYCIFT</sequence>
<evidence type="ECO:0000313" key="1">
    <source>
        <dbReference type="Proteomes" id="UP000887579"/>
    </source>
</evidence>
<proteinExistence type="predicted"/>
<evidence type="ECO:0000313" key="2">
    <source>
        <dbReference type="WBParaSite" id="ES5_v2.g10601.t1"/>
    </source>
</evidence>
<protein>
    <submittedName>
        <fullName evidence="2">Uncharacterized protein</fullName>
    </submittedName>
</protein>
<dbReference type="Proteomes" id="UP000887579">
    <property type="component" value="Unplaced"/>
</dbReference>
<organism evidence="1 2">
    <name type="scientific">Panagrolaimus sp. ES5</name>
    <dbReference type="NCBI Taxonomy" id="591445"/>
    <lineage>
        <taxon>Eukaryota</taxon>
        <taxon>Metazoa</taxon>
        <taxon>Ecdysozoa</taxon>
        <taxon>Nematoda</taxon>
        <taxon>Chromadorea</taxon>
        <taxon>Rhabditida</taxon>
        <taxon>Tylenchina</taxon>
        <taxon>Panagrolaimomorpha</taxon>
        <taxon>Panagrolaimoidea</taxon>
        <taxon>Panagrolaimidae</taxon>
        <taxon>Panagrolaimus</taxon>
    </lineage>
</organism>
<accession>A0AC34F0W0</accession>
<reference evidence="2" key="1">
    <citation type="submission" date="2022-11" db="UniProtKB">
        <authorList>
            <consortium name="WormBaseParasite"/>
        </authorList>
    </citation>
    <scope>IDENTIFICATION</scope>
</reference>
<dbReference type="WBParaSite" id="ES5_v2.g10601.t1">
    <property type="protein sequence ID" value="ES5_v2.g10601.t1"/>
    <property type="gene ID" value="ES5_v2.g10601"/>
</dbReference>